<sequence length="664" mass="76192">MFMEIKFVKSFLLVSSQHVFPNILKKHTRMRIKLFWITLFLLSINLVTAQDDLTSYLTLPSELTENANAVVRLDETIVDVRAINDMEISEKRIVTVLNEKGIYKIGAAVGYDNDIKVKDVEVRIYDKFGKQIKKIRERDFIDVSAVSGGTMYTDSRVKYIDYTPTEYPFTAVFTSTIQTKNTANLPSFNPIGYYIGIQKSRYKITYPSSFILHKKELNLKEFGVIKDEKEGKLSYSIENFPGIKPESLSPSESEIEPKVFLALNKFSYDGVTAEINNWEEFGSWMYQSLLNGRATVDAETTATIENLVANATSDREKAKIIYEFMQNKTRYISVQVGIGGFQPIPANEVDKVGYGDCKGLTNYTMALLKIAGVESYYTHVEAGNEIVGFYDDFASLAQGNHVILNIPNNGDDIWLECTSQKVPFGHIGDFTDNRNVLVITPEGGKIKRTKKYSTEENLQETNGLYTLNNDGNIIADVTVMTKGIQYDSRYYLQDRSDVEKDKHYKRYFRTVNNVNIDEIALKNDKEAIAFSEKIKFKADAYGVITGNRMLFAPNALNRYTNIPDRYRNRKFPLEIQRGYYDTDAYEIKLPNDYKIEAIPDNVTYETKFGSYSFTITKKDDQTLQYQRTIKIKDGLYPKEAYKEYRKFIKKIVKYDGSKIVLIKK</sequence>
<dbReference type="AlphaFoldDB" id="A0A7L4ZR76"/>
<organism evidence="2 3">
    <name type="scientific">Kordia antarctica</name>
    <dbReference type="NCBI Taxonomy" id="1218801"/>
    <lineage>
        <taxon>Bacteria</taxon>
        <taxon>Pseudomonadati</taxon>
        <taxon>Bacteroidota</taxon>
        <taxon>Flavobacteriia</taxon>
        <taxon>Flavobacteriales</taxon>
        <taxon>Flavobacteriaceae</taxon>
        <taxon>Kordia</taxon>
    </lineage>
</organism>
<dbReference type="EMBL" id="CP019288">
    <property type="protein sequence ID" value="QHI38374.1"/>
    <property type="molecule type" value="Genomic_DNA"/>
</dbReference>
<dbReference type="InterPro" id="IPR024618">
    <property type="entry name" value="DUF3857"/>
</dbReference>
<dbReference type="InterPro" id="IPR038765">
    <property type="entry name" value="Papain-like_cys_pep_sf"/>
</dbReference>
<dbReference type="Proteomes" id="UP000464657">
    <property type="component" value="Chromosome"/>
</dbReference>
<evidence type="ECO:0000313" key="3">
    <source>
        <dbReference type="Proteomes" id="UP000464657"/>
    </source>
</evidence>
<accession>A0A7L4ZR76</accession>
<reference evidence="2 3" key="1">
    <citation type="journal article" date="2013" name="Int. J. Syst. Evol. Microbiol.">
        <title>Kordia antarctica sp. nov., isolated from Antarctic seawater.</title>
        <authorList>
            <person name="Baek K."/>
            <person name="Choi A."/>
            <person name="Kang I."/>
            <person name="Lee K."/>
            <person name="Cho J.C."/>
        </authorList>
    </citation>
    <scope>NUCLEOTIDE SEQUENCE [LARGE SCALE GENOMIC DNA]</scope>
    <source>
        <strain evidence="2 3">IMCC3317</strain>
    </source>
</reference>
<dbReference type="SUPFAM" id="SSF54001">
    <property type="entry name" value="Cysteine proteinases"/>
    <property type="match status" value="1"/>
</dbReference>
<proteinExistence type="predicted"/>
<evidence type="ECO:0000313" key="2">
    <source>
        <dbReference type="EMBL" id="QHI38374.1"/>
    </source>
</evidence>
<dbReference type="Pfam" id="PF12969">
    <property type="entry name" value="DUF3857"/>
    <property type="match status" value="1"/>
</dbReference>
<dbReference type="KEGG" id="kan:IMCC3317_37660"/>
<keyword evidence="3" id="KW-1185">Reference proteome</keyword>
<dbReference type="Gene3D" id="2.60.40.3140">
    <property type="match status" value="1"/>
</dbReference>
<gene>
    <name evidence="2" type="ORF">IMCC3317_37660</name>
</gene>
<name>A0A7L4ZR76_9FLAO</name>
<evidence type="ECO:0000259" key="1">
    <source>
        <dbReference type="Pfam" id="PF12969"/>
    </source>
</evidence>
<dbReference type="Gene3D" id="3.10.620.30">
    <property type="match status" value="1"/>
</dbReference>
<feature type="domain" description="DUF3857" evidence="1">
    <location>
        <begin position="88"/>
        <end position="222"/>
    </location>
</feature>
<dbReference type="Gene3D" id="2.60.120.1130">
    <property type="match status" value="1"/>
</dbReference>
<protein>
    <recommendedName>
        <fullName evidence="1">DUF3857 domain-containing protein</fullName>
    </recommendedName>
</protein>